<proteinExistence type="predicted"/>
<organism evidence="2 3">
    <name type="scientific">Stephania cephalantha</name>
    <dbReference type="NCBI Taxonomy" id="152367"/>
    <lineage>
        <taxon>Eukaryota</taxon>
        <taxon>Viridiplantae</taxon>
        <taxon>Streptophyta</taxon>
        <taxon>Embryophyta</taxon>
        <taxon>Tracheophyta</taxon>
        <taxon>Spermatophyta</taxon>
        <taxon>Magnoliopsida</taxon>
        <taxon>Ranunculales</taxon>
        <taxon>Menispermaceae</taxon>
        <taxon>Menispermoideae</taxon>
        <taxon>Cissampelideae</taxon>
        <taxon>Stephania</taxon>
    </lineage>
</organism>
<gene>
    <name evidence="2" type="ORF">Scep_009255</name>
</gene>
<evidence type="ECO:0000313" key="3">
    <source>
        <dbReference type="Proteomes" id="UP001419268"/>
    </source>
</evidence>
<evidence type="ECO:0000256" key="1">
    <source>
        <dbReference type="SAM" id="MobiDB-lite"/>
    </source>
</evidence>
<sequence>MSRDARCSIYNESINKYVFDVPRVPFRANLEDTFDLKSIRKREIRIRRKKRNEDREKGEREKEEKKEEGSDRERSRRGRRRKRGGGRRWRWRWRTAAAARDDGGRRNENGAATGSAAERRSGADEGQRGKQPAVGVAWHLASEQSVSQPAMRPGMLWRCGKRGFSSGKRNAVNNAMALSDRSRRIDECRRHDGGMYAGKPGERKWGHPLKGSGRGSPAEAAAPNERQRLIKNVRVARPPESSSGGMAGSNAMTVTTSQCDDAAAAGQQLLGSSVGFQLSGKNLHV</sequence>
<dbReference type="Proteomes" id="UP001419268">
    <property type="component" value="Unassembled WGS sequence"/>
</dbReference>
<accession>A0AAP0JTE6</accession>
<comment type="caution">
    <text evidence="2">The sequence shown here is derived from an EMBL/GenBank/DDBJ whole genome shotgun (WGS) entry which is preliminary data.</text>
</comment>
<reference evidence="2 3" key="1">
    <citation type="submission" date="2024-01" db="EMBL/GenBank/DDBJ databases">
        <title>Genome assemblies of Stephania.</title>
        <authorList>
            <person name="Yang L."/>
        </authorList>
    </citation>
    <scope>NUCLEOTIDE SEQUENCE [LARGE SCALE GENOMIC DNA]</scope>
    <source>
        <strain evidence="2">JXDWG</strain>
        <tissue evidence="2">Leaf</tissue>
    </source>
</reference>
<feature type="compositionally biased region" description="Basic residues" evidence="1">
    <location>
        <begin position="75"/>
        <end position="87"/>
    </location>
</feature>
<feature type="compositionally biased region" description="Basic and acidic residues" evidence="1">
    <location>
        <begin position="99"/>
        <end position="108"/>
    </location>
</feature>
<feature type="region of interest" description="Disordered" evidence="1">
    <location>
        <begin position="41"/>
        <end position="87"/>
    </location>
</feature>
<keyword evidence="3" id="KW-1185">Reference proteome</keyword>
<evidence type="ECO:0000313" key="2">
    <source>
        <dbReference type="EMBL" id="KAK9139574.1"/>
    </source>
</evidence>
<feature type="compositionally biased region" description="Basic and acidic residues" evidence="1">
    <location>
        <begin position="51"/>
        <end position="74"/>
    </location>
</feature>
<feature type="compositionally biased region" description="Basic residues" evidence="1">
    <location>
        <begin position="41"/>
        <end position="50"/>
    </location>
</feature>
<feature type="region of interest" description="Disordered" evidence="1">
    <location>
        <begin position="193"/>
        <end position="222"/>
    </location>
</feature>
<feature type="region of interest" description="Disordered" evidence="1">
    <location>
        <begin position="99"/>
        <end position="134"/>
    </location>
</feature>
<feature type="compositionally biased region" description="Basic and acidic residues" evidence="1">
    <location>
        <begin position="117"/>
        <end position="128"/>
    </location>
</feature>
<dbReference type="EMBL" id="JBBNAG010000004">
    <property type="protein sequence ID" value="KAK9139574.1"/>
    <property type="molecule type" value="Genomic_DNA"/>
</dbReference>
<protein>
    <submittedName>
        <fullName evidence="2">Uncharacterized protein</fullName>
    </submittedName>
</protein>
<dbReference type="AlphaFoldDB" id="A0AAP0JTE6"/>
<name>A0AAP0JTE6_9MAGN</name>